<evidence type="ECO:0000256" key="4">
    <source>
        <dbReference type="ARBA" id="ARBA00022825"/>
    </source>
</evidence>
<dbReference type="PANTHER" id="PTHR43806">
    <property type="entry name" value="PEPTIDASE S8"/>
    <property type="match status" value="1"/>
</dbReference>
<feature type="signal peptide" evidence="8">
    <location>
        <begin position="1"/>
        <end position="26"/>
    </location>
</feature>
<sequence length="626" mass="62331">MYWVSRALLALTVIVTVGMTGTPAEAGAESYVKYYRVTARYEGASENLTAIAVRFLGSGERSGDIYDLNAGRRQPDGATLTDPAKLHAGWLLVMPWDAAGPGIQYGALPTDAPAPPPAKNETPPGRTGGPPTAGPTGAPTPSVRCPTAIAAGTRADWARPRLGVEKAWPTSRGKGQLVAVVDSGVDATVPQLAGHVLAGTDVTTTGGGRGDTDCLGTGTAMAAVVVAQPAGTGAPAGTAPDASVLPVRVVGAVPTATPAQQAAAITAAVTAKATVIAVGQYVDLTDSGVARAIDDALGRDVVVVVGAATAGSAPTPGGSGAATPKGEGLLRVGGVGADGRPAEQYRSDGVDVVAPAVEVVSLGTGKTGPVAVTGRHVAVAFVAGVVALVRAAEPALRADQVGRRVRSTADPLGSGTSTAPDAALGWGMVNPGASVTNSVASPSGSPAPATPAQVTPADPPPAAAAPASSDGGSRRVWALVLLLPLLGLGGFLVLRHVRRRGSEPEDDWSDDEVPDVPAPAAAPTSQPWSAVPPPAGPMPPSEPAGPPPPVARPLRVPTPSRSDLRAATALAGAGRHWTDSYPGPGTAEPADERPTTEFAAPGPGGSDVEDRPYADVPTGQEGRYRG</sequence>
<dbReference type="Proteomes" id="UP001595868">
    <property type="component" value="Unassembled WGS sequence"/>
</dbReference>
<dbReference type="RefSeq" id="WP_377550818.1">
    <property type="nucleotide sequence ID" value="NZ_JBHSBN010000024.1"/>
</dbReference>
<gene>
    <name evidence="10" type="ORF">ACFOX0_26440</name>
</gene>
<dbReference type="InterPro" id="IPR000209">
    <property type="entry name" value="Peptidase_S8/S53_dom"/>
</dbReference>
<evidence type="ECO:0000313" key="11">
    <source>
        <dbReference type="Proteomes" id="UP001595868"/>
    </source>
</evidence>
<evidence type="ECO:0000313" key="10">
    <source>
        <dbReference type="EMBL" id="MFC4109457.1"/>
    </source>
</evidence>
<dbReference type="EMBL" id="JBHSBN010000024">
    <property type="protein sequence ID" value="MFC4109457.1"/>
    <property type="molecule type" value="Genomic_DNA"/>
</dbReference>
<feature type="compositionally biased region" description="Low complexity" evidence="6">
    <location>
        <begin position="438"/>
        <end position="456"/>
    </location>
</feature>
<feature type="compositionally biased region" description="Acidic residues" evidence="6">
    <location>
        <begin position="504"/>
        <end position="514"/>
    </location>
</feature>
<keyword evidence="11" id="KW-1185">Reference proteome</keyword>
<reference evidence="11" key="1">
    <citation type="journal article" date="2019" name="Int. J. Syst. Evol. Microbiol.">
        <title>The Global Catalogue of Microorganisms (GCM) 10K type strain sequencing project: providing services to taxonomists for standard genome sequencing and annotation.</title>
        <authorList>
            <consortium name="The Broad Institute Genomics Platform"/>
            <consortium name="The Broad Institute Genome Sequencing Center for Infectious Disease"/>
            <person name="Wu L."/>
            <person name="Ma J."/>
        </authorList>
    </citation>
    <scope>NUCLEOTIDE SEQUENCE [LARGE SCALE GENOMIC DNA]</scope>
    <source>
        <strain evidence="11">2902at01</strain>
    </source>
</reference>
<keyword evidence="3" id="KW-0378">Hydrolase</keyword>
<comment type="similarity">
    <text evidence="1 5">Belongs to the peptidase S8 family.</text>
</comment>
<evidence type="ECO:0000256" key="2">
    <source>
        <dbReference type="ARBA" id="ARBA00022670"/>
    </source>
</evidence>
<evidence type="ECO:0000256" key="6">
    <source>
        <dbReference type="SAM" id="MobiDB-lite"/>
    </source>
</evidence>
<feature type="compositionally biased region" description="Pro residues" evidence="6">
    <location>
        <begin position="530"/>
        <end position="551"/>
    </location>
</feature>
<feature type="compositionally biased region" description="Low complexity" evidence="6">
    <location>
        <begin position="552"/>
        <end position="575"/>
    </location>
</feature>
<dbReference type="SUPFAM" id="SSF52743">
    <property type="entry name" value="Subtilisin-like"/>
    <property type="match status" value="1"/>
</dbReference>
<protein>
    <submittedName>
        <fullName evidence="10">S8 family serine peptidase</fullName>
    </submittedName>
</protein>
<keyword evidence="7" id="KW-0812">Transmembrane</keyword>
<dbReference type="InterPro" id="IPR015500">
    <property type="entry name" value="Peptidase_S8_subtilisin-rel"/>
</dbReference>
<keyword evidence="7" id="KW-0472">Membrane</keyword>
<feature type="region of interest" description="Disordered" evidence="6">
    <location>
        <begin position="104"/>
        <end position="145"/>
    </location>
</feature>
<comment type="caution">
    <text evidence="10">The sequence shown here is derived from an EMBL/GenBank/DDBJ whole genome shotgun (WGS) entry which is preliminary data.</text>
</comment>
<feature type="region of interest" description="Disordered" evidence="6">
    <location>
        <begin position="399"/>
        <end position="425"/>
    </location>
</feature>
<name>A0ABV8KUB1_9ACTN</name>
<keyword evidence="4" id="KW-0720">Serine protease</keyword>
<proteinExistence type="inferred from homology"/>
<dbReference type="InterPro" id="IPR036852">
    <property type="entry name" value="Peptidase_S8/S53_dom_sf"/>
</dbReference>
<organism evidence="10 11">
    <name type="scientific">Micromonospora zhanjiangensis</name>
    <dbReference type="NCBI Taxonomy" id="1522057"/>
    <lineage>
        <taxon>Bacteria</taxon>
        <taxon>Bacillati</taxon>
        <taxon>Actinomycetota</taxon>
        <taxon>Actinomycetes</taxon>
        <taxon>Micromonosporales</taxon>
        <taxon>Micromonosporaceae</taxon>
        <taxon>Micromonospora</taxon>
    </lineage>
</organism>
<evidence type="ECO:0000256" key="3">
    <source>
        <dbReference type="ARBA" id="ARBA00022801"/>
    </source>
</evidence>
<feature type="chain" id="PRO_5046280298" evidence="8">
    <location>
        <begin position="27"/>
        <end position="626"/>
    </location>
</feature>
<dbReference type="Gene3D" id="3.40.50.200">
    <property type="entry name" value="Peptidase S8/S53 domain"/>
    <property type="match status" value="1"/>
</dbReference>
<evidence type="ECO:0000256" key="5">
    <source>
        <dbReference type="PROSITE-ProRule" id="PRU01240"/>
    </source>
</evidence>
<evidence type="ECO:0000259" key="9">
    <source>
        <dbReference type="Pfam" id="PF00082"/>
    </source>
</evidence>
<evidence type="ECO:0000256" key="7">
    <source>
        <dbReference type="SAM" id="Phobius"/>
    </source>
</evidence>
<dbReference type="PANTHER" id="PTHR43806:SF11">
    <property type="entry name" value="CEREVISIN-RELATED"/>
    <property type="match status" value="1"/>
</dbReference>
<dbReference type="Pfam" id="PF00082">
    <property type="entry name" value="Peptidase_S8"/>
    <property type="match status" value="1"/>
</dbReference>
<evidence type="ECO:0000256" key="1">
    <source>
        <dbReference type="ARBA" id="ARBA00011073"/>
    </source>
</evidence>
<accession>A0ABV8KUB1</accession>
<feature type="compositionally biased region" description="Low complexity" evidence="6">
    <location>
        <begin position="518"/>
        <end position="529"/>
    </location>
</feature>
<comment type="caution">
    <text evidence="5">Lacks conserved residue(s) required for the propagation of feature annotation.</text>
</comment>
<evidence type="ECO:0000256" key="8">
    <source>
        <dbReference type="SAM" id="SignalP"/>
    </source>
</evidence>
<feature type="domain" description="Peptidase S8/S53" evidence="9">
    <location>
        <begin position="173"/>
        <end position="427"/>
    </location>
</feature>
<feature type="transmembrane region" description="Helical" evidence="7">
    <location>
        <begin position="476"/>
        <end position="494"/>
    </location>
</feature>
<feature type="region of interest" description="Disordered" evidence="6">
    <location>
        <begin position="437"/>
        <end position="470"/>
    </location>
</feature>
<dbReference type="PRINTS" id="PR00723">
    <property type="entry name" value="SUBTILISIN"/>
</dbReference>
<dbReference type="CDD" id="cd00306">
    <property type="entry name" value="Peptidases_S8_S53"/>
    <property type="match status" value="1"/>
</dbReference>
<keyword evidence="7" id="KW-1133">Transmembrane helix</keyword>
<keyword evidence="8" id="KW-0732">Signal</keyword>
<keyword evidence="2" id="KW-0645">Protease</keyword>
<dbReference type="InterPro" id="IPR050131">
    <property type="entry name" value="Peptidase_S8_subtilisin-like"/>
</dbReference>
<dbReference type="PROSITE" id="PS51892">
    <property type="entry name" value="SUBTILASE"/>
    <property type="match status" value="1"/>
</dbReference>
<feature type="region of interest" description="Disordered" evidence="6">
    <location>
        <begin position="502"/>
        <end position="626"/>
    </location>
</feature>